<feature type="transmembrane region" description="Helical" evidence="1">
    <location>
        <begin position="145"/>
        <end position="166"/>
    </location>
</feature>
<feature type="transmembrane region" description="Helical" evidence="1">
    <location>
        <begin position="57"/>
        <end position="79"/>
    </location>
</feature>
<dbReference type="AlphaFoldDB" id="C6XZE8"/>
<dbReference type="InterPro" id="IPR050640">
    <property type="entry name" value="Bact_2-comp_sensor_kinase"/>
</dbReference>
<dbReference type="PANTHER" id="PTHR34220:SF7">
    <property type="entry name" value="SENSOR HISTIDINE KINASE YPDA"/>
    <property type="match status" value="1"/>
</dbReference>
<dbReference type="OrthoDB" id="9809908at2"/>
<organism evidence="3 4">
    <name type="scientific">Pedobacter heparinus (strain ATCC 13125 / DSM 2366 / CIP 104194 / JCM 7457 / NBRC 12017 / NCIMB 9290 / NRRL B-14731 / HIM 762-3)</name>
    <dbReference type="NCBI Taxonomy" id="485917"/>
    <lineage>
        <taxon>Bacteria</taxon>
        <taxon>Pseudomonadati</taxon>
        <taxon>Bacteroidota</taxon>
        <taxon>Sphingobacteriia</taxon>
        <taxon>Sphingobacteriales</taxon>
        <taxon>Sphingobacteriaceae</taxon>
        <taxon>Pedobacter</taxon>
    </lineage>
</organism>
<dbReference type="EMBL" id="CP001681">
    <property type="protein sequence ID" value="ACU04644.1"/>
    <property type="molecule type" value="Genomic_DNA"/>
</dbReference>
<dbReference type="PANTHER" id="PTHR34220">
    <property type="entry name" value="SENSOR HISTIDINE KINASE YPDA"/>
    <property type="match status" value="1"/>
</dbReference>
<proteinExistence type="predicted"/>
<dbReference type="STRING" id="485917.Phep_2440"/>
<evidence type="ECO:0000313" key="3">
    <source>
        <dbReference type="EMBL" id="ACU04644.1"/>
    </source>
</evidence>
<evidence type="ECO:0000259" key="2">
    <source>
        <dbReference type="Pfam" id="PF06580"/>
    </source>
</evidence>
<dbReference type="GO" id="GO:0016020">
    <property type="term" value="C:membrane"/>
    <property type="evidence" value="ECO:0007669"/>
    <property type="project" value="InterPro"/>
</dbReference>
<protein>
    <submittedName>
        <fullName evidence="3">Histidine kinase internal region</fullName>
    </submittedName>
</protein>
<keyword evidence="1" id="KW-0812">Transmembrane</keyword>
<dbReference type="InterPro" id="IPR010559">
    <property type="entry name" value="Sig_transdc_His_kin_internal"/>
</dbReference>
<keyword evidence="4" id="KW-1185">Reference proteome</keyword>
<dbReference type="HOGENOM" id="CLU_020473_0_0_10"/>
<dbReference type="Proteomes" id="UP000000852">
    <property type="component" value="Chromosome"/>
</dbReference>
<dbReference type="KEGG" id="phe:Phep_2440"/>
<gene>
    <name evidence="3" type="ordered locus">Phep_2440</name>
</gene>
<dbReference type="eggNOG" id="COG2972">
    <property type="taxonomic scope" value="Bacteria"/>
</dbReference>
<evidence type="ECO:0000313" key="4">
    <source>
        <dbReference type="Proteomes" id="UP000000852"/>
    </source>
</evidence>
<accession>C6XZE8</accession>
<keyword evidence="1" id="KW-0472">Membrane</keyword>
<keyword evidence="3" id="KW-0808">Transferase</keyword>
<dbReference type="Pfam" id="PF06580">
    <property type="entry name" value="His_kinase"/>
    <property type="match status" value="1"/>
</dbReference>
<reference evidence="3 4" key="1">
    <citation type="journal article" date="2009" name="Stand. Genomic Sci.">
        <title>Complete genome sequence of Pedobacter heparinus type strain (HIM 762-3).</title>
        <authorList>
            <person name="Han C."/>
            <person name="Spring S."/>
            <person name="Lapidus A."/>
            <person name="Del Rio T.G."/>
            <person name="Tice H."/>
            <person name="Copeland A."/>
            <person name="Cheng J.F."/>
            <person name="Lucas S."/>
            <person name="Chen F."/>
            <person name="Nolan M."/>
            <person name="Bruce D."/>
            <person name="Goodwin L."/>
            <person name="Pitluck S."/>
            <person name="Ivanova N."/>
            <person name="Mavromatis K."/>
            <person name="Mikhailova N."/>
            <person name="Pati A."/>
            <person name="Chen A."/>
            <person name="Palaniappan K."/>
            <person name="Land M."/>
            <person name="Hauser L."/>
            <person name="Chang Y.J."/>
            <person name="Jeffries C.C."/>
            <person name="Saunders E."/>
            <person name="Chertkov O."/>
            <person name="Brettin T."/>
            <person name="Goker M."/>
            <person name="Rohde M."/>
            <person name="Bristow J."/>
            <person name="Eisen J.A."/>
            <person name="Markowitz V."/>
            <person name="Hugenholtz P."/>
            <person name="Kyrpides N.C."/>
            <person name="Klenk H.P."/>
            <person name="Detter J.C."/>
        </authorList>
    </citation>
    <scope>NUCLEOTIDE SEQUENCE [LARGE SCALE GENOMIC DNA]</scope>
    <source>
        <strain evidence="4">ATCC 13125 / DSM 2366 / CIP 104194 / JCM 7457 / NBRC 12017 / NCIMB 9290 / NRRL B-14731 / HIM 762-3</strain>
    </source>
</reference>
<keyword evidence="3" id="KW-0418">Kinase</keyword>
<feature type="domain" description="Signal transduction histidine kinase internal region" evidence="2">
    <location>
        <begin position="186"/>
        <end position="263"/>
    </location>
</feature>
<dbReference type="GO" id="GO:0000155">
    <property type="term" value="F:phosphorelay sensor kinase activity"/>
    <property type="evidence" value="ECO:0007669"/>
    <property type="project" value="InterPro"/>
</dbReference>
<feature type="transmembrane region" description="Helical" evidence="1">
    <location>
        <begin position="30"/>
        <end position="50"/>
    </location>
</feature>
<name>C6XZE8_PEDHD</name>
<evidence type="ECO:0000256" key="1">
    <source>
        <dbReference type="SAM" id="Phobius"/>
    </source>
</evidence>
<sequence>MLIGSLIIMLLKMNATQVEAVFQSKIFKYGIRAVVLFIFSIIFKSFDLTFPKNFNPFLFRAQAFSLMFVLVGLVAWEGAVRVSKYVEQHVFNHNLSYKLLFLCFSLIVYGLLSSFLFGFCYSVFDIFLYHKYEAWNSFSSLSYDLYFGSFMFYLLILAYSGIVFYYKNWKESQLNAERLMRENIQAKYDVLKSQIDPHFFFNSLSVLTNLVYKSADLSAEYITQLAKSYRYILDKKFENLVSIRTELEFLASYSFLIRIRHQSSIVFNIDIDEEVRNRGMVPPATLQMLVENAVKHNRFSANDPLHINIKDVGDSLIVSNDLRKRTGLQHSIGVGLDNISKRYELTSDKRIEITETEDEFIVKVPIINNYEDHHI</sequence>
<feature type="transmembrane region" description="Helical" evidence="1">
    <location>
        <begin position="99"/>
        <end position="124"/>
    </location>
</feature>
<keyword evidence="1" id="KW-1133">Transmembrane helix</keyword>